<feature type="domain" description="HTH araC/xylS-type" evidence="5">
    <location>
        <begin position="668"/>
        <end position="771"/>
    </location>
</feature>
<dbReference type="PROSITE" id="PS01124">
    <property type="entry name" value="HTH_ARAC_FAMILY_2"/>
    <property type="match status" value="1"/>
</dbReference>
<dbReference type="EMBL" id="CP130318">
    <property type="protein sequence ID" value="WNQ10204.1"/>
    <property type="molecule type" value="Genomic_DNA"/>
</dbReference>
<gene>
    <name evidence="6" type="ORF">MJA45_21655</name>
</gene>
<accession>A0AA96LBT6</accession>
<evidence type="ECO:0000313" key="7">
    <source>
        <dbReference type="Proteomes" id="UP001305702"/>
    </source>
</evidence>
<keyword evidence="4" id="KW-0812">Transmembrane</keyword>
<dbReference type="SUPFAM" id="SSF46689">
    <property type="entry name" value="Homeodomain-like"/>
    <property type="match status" value="2"/>
</dbReference>
<keyword evidence="3" id="KW-0804">Transcription</keyword>
<keyword evidence="4" id="KW-1133">Transmembrane helix</keyword>
<dbReference type="Pfam" id="PF12833">
    <property type="entry name" value="HTH_18"/>
    <property type="match status" value="1"/>
</dbReference>
<dbReference type="Gene3D" id="1.10.10.60">
    <property type="entry name" value="Homeodomain-like"/>
    <property type="match status" value="2"/>
</dbReference>
<keyword evidence="2" id="KW-0238">DNA-binding</keyword>
<name>A0AA96LBT6_9BACL</name>
<evidence type="ECO:0000259" key="5">
    <source>
        <dbReference type="PROSITE" id="PS01124"/>
    </source>
</evidence>
<dbReference type="InterPro" id="IPR041522">
    <property type="entry name" value="CdaR_GGDEF"/>
</dbReference>
<keyword evidence="4" id="KW-0472">Membrane</keyword>
<organism evidence="6 7">
    <name type="scientific">Paenibacillus aurantius</name>
    <dbReference type="NCBI Taxonomy" id="2918900"/>
    <lineage>
        <taxon>Bacteria</taxon>
        <taxon>Bacillati</taxon>
        <taxon>Bacillota</taxon>
        <taxon>Bacilli</taxon>
        <taxon>Bacillales</taxon>
        <taxon>Paenibacillaceae</taxon>
        <taxon>Paenibacillus</taxon>
    </lineage>
</organism>
<dbReference type="PANTHER" id="PTHR43280:SF2">
    <property type="entry name" value="HTH-TYPE TRANSCRIPTIONAL REGULATOR EXSA"/>
    <property type="match status" value="1"/>
</dbReference>
<dbReference type="AlphaFoldDB" id="A0AA96LBT6"/>
<dbReference type="InterPro" id="IPR018060">
    <property type="entry name" value="HTH_AraC"/>
</dbReference>
<dbReference type="PANTHER" id="PTHR43280">
    <property type="entry name" value="ARAC-FAMILY TRANSCRIPTIONAL REGULATOR"/>
    <property type="match status" value="1"/>
</dbReference>
<dbReference type="SMART" id="SM00342">
    <property type="entry name" value="HTH_ARAC"/>
    <property type="match status" value="1"/>
</dbReference>
<dbReference type="Proteomes" id="UP001305702">
    <property type="component" value="Chromosome"/>
</dbReference>
<feature type="transmembrane region" description="Helical" evidence="4">
    <location>
        <begin position="111"/>
        <end position="128"/>
    </location>
</feature>
<keyword evidence="7" id="KW-1185">Reference proteome</keyword>
<dbReference type="Gene3D" id="3.30.450.20">
    <property type="entry name" value="PAS domain"/>
    <property type="match status" value="1"/>
</dbReference>
<proteinExistence type="predicted"/>
<dbReference type="RefSeq" id="WP_315603978.1">
    <property type="nucleotide sequence ID" value="NZ_CP130318.1"/>
</dbReference>
<dbReference type="Pfam" id="PF17853">
    <property type="entry name" value="GGDEF_2"/>
    <property type="match status" value="1"/>
</dbReference>
<dbReference type="KEGG" id="paun:MJA45_21655"/>
<evidence type="ECO:0000256" key="2">
    <source>
        <dbReference type="ARBA" id="ARBA00023125"/>
    </source>
</evidence>
<evidence type="ECO:0000256" key="3">
    <source>
        <dbReference type="ARBA" id="ARBA00023163"/>
    </source>
</evidence>
<protein>
    <submittedName>
        <fullName evidence="6">Helix-turn-helix domain-containing protein</fullName>
    </submittedName>
</protein>
<evidence type="ECO:0000256" key="1">
    <source>
        <dbReference type="ARBA" id="ARBA00023015"/>
    </source>
</evidence>
<evidence type="ECO:0000256" key="4">
    <source>
        <dbReference type="SAM" id="Phobius"/>
    </source>
</evidence>
<reference evidence="6 7" key="1">
    <citation type="submission" date="2022-02" db="EMBL/GenBank/DDBJ databases">
        <title>Paenibacillus sp. MBLB1776 Whole Genome Shotgun Sequencing.</title>
        <authorList>
            <person name="Hwang C.Y."/>
            <person name="Cho E.-S."/>
            <person name="Seo M.-J."/>
        </authorList>
    </citation>
    <scope>NUCLEOTIDE SEQUENCE [LARGE SCALE GENOMIC DNA]</scope>
    <source>
        <strain evidence="6 7">MBLB1776</strain>
    </source>
</reference>
<dbReference type="GO" id="GO:0043565">
    <property type="term" value="F:sequence-specific DNA binding"/>
    <property type="evidence" value="ECO:0007669"/>
    <property type="project" value="InterPro"/>
</dbReference>
<keyword evidence="1" id="KW-0805">Transcription regulation</keyword>
<feature type="transmembrane region" description="Helical" evidence="4">
    <location>
        <begin position="307"/>
        <end position="326"/>
    </location>
</feature>
<sequence>MARLMVRKGNPSERVRLLLSFFFPYFLILLFSLLVGSFIYHQTVTMLETDSRKSNMRLLEQSKATLDMRLTEVLSIVRQLEENPEVARFQHLDHPLQGEDTLKTIELRNQLYSFGITNNFILGYYVFFHKSGIVMNNQLTATVKDFYAHTLTYSGQTFEQWEAGYLRTFRQQQFLPVADALYNGRSTSVVTLMHSLGYPRNSLASLAIIIDHTEFQKILSAFDLSNGGYAYISNPFGEIISYVSNSGTRPDSTLTLPSPEGVMERFIDGQPMMVTYTTSSRNGWSYVVIQPERTVLEKVYYIKRMQYLVAGITLLIGCLISLFLAYRNARPIRRLVATITERFGSSRPEASDAFSLIHTSFARLFDRNEELQVKLQQQIPFLQASFFSRLLKGEFLSPEEIESVMEPIGIRLSGDTYAVAVLQFQEPDKDSGRDRYEKLGMESLITTETMRGMLNGTGHVHQLDERHMAVLFALPGRELSACKDRLSFFVVRLLVELNKTFSIHPVVGIGQFAESLMEAARSREEAMQALTYYAWNPSSPVIWFEQVPKSNDSFSYPAETELRLMNLVKAGGEEPLKELLKELYEENFRGRKLAQPMLRLFVYELWSTTVKIRDQIAAVEEADGFEFIQFDRIEAAVQQDLKGSYAHLEDTLGRMAAAVNKRKKSGNNELIQLILEHIQQAYVQPDLSLAGISDRFELSEAYLSRFFKEQTGVTFSEYLESLRMQKAKELLCEGDMPVSDIVQAIGYHSANTFGRAFKRVHGISATAYRSSFRA</sequence>
<dbReference type="InterPro" id="IPR009057">
    <property type="entry name" value="Homeodomain-like_sf"/>
</dbReference>
<feature type="transmembrane region" description="Helical" evidence="4">
    <location>
        <begin position="21"/>
        <end position="40"/>
    </location>
</feature>
<evidence type="ECO:0000313" key="6">
    <source>
        <dbReference type="EMBL" id="WNQ10204.1"/>
    </source>
</evidence>
<dbReference type="GO" id="GO:0003700">
    <property type="term" value="F:DNA-binding transcription factor activity"/>
    <property type="evidence" value="ECO:0007669"/>
    <property type="project" value="InterPro"/>
</dbReference>